<proteinExistence type="predicted"/>
<accession>A0A1Y3B076</accession>
<feature type="non-terminal residue" evidence="2">
    <location>
        <position position="85"/>
    </location>
</feature>
<keyword evidence="3" id="KW-1185">Reference proteome</keyword>
<dbReference type="AlphaFoldDB" id="A0A1Y3B076"/>
<dbReference type="EMBL" id="MUJZ01051670">
    <property type="protein sequence ID" value="OTF73418.1"/>
    <property type="molecule type" value="Genomic_DNA"/>
</dbReference>
<sequence length="85" mass="9187">MLLPQSTPNILLTIKSEQESPPVNLKNTKNNTAIRLNQSHHNQQQTQRQLSSNSETSTENNTDPSPPPPPASSSSTASQSPANNL</sequence>
<feature type="compositionally biased region" description="Polar residues" evidence="1">
    <location>
        <begin position="1"/>
        <end position="10"/>
    </location>
</feature>
<feature type="region of interest" description="Disordered" evidence="1">
    <location>
        <begin position="1"/>
        <end position="85"/>
    </location>
</feature>
<evidence type="ECO:0000256" key="1">
    <source>
        <dbReference type="SAM" id="MobiDB-lite"/>
    </source>
</evidence>
<gene>
    <name evidence="2" type="ORF">BLA29_014691</name>
</gene>
<reference evidence="2 3" key="1">
    <citation type="submission" date="2017-03" db="EMBL/GenBank/DDBJ databases">
        <title>Genome Survey of Euroglyphus maynei.</title>
        <authorList>
            <person name="Arlian L.G."/>
            <person name="Morgan M.S."/>
            <person name="Rider S.D."/>
        </authorList>
    </citation>
    <scope>NUCLEOTIDE SEQUENCE [LARGE SCALE GENOMIC DNA]</scope>
    <source>
        <strain evidence="2">Arlian Lab</strain>
        <tissue evidence="2">Whole body</tissue>
    </source>
</reference>
<evidence type="ECO:0000313" key="2">
    <source>
        <dbReference type="EMBL" id="OTF73418.1"/>
    </source>
</evidence>
<comment type="caution">
    <text evidence="2">The sequence shown here is derived from an EMBL/GenBank/DDBJ whole genome shotgun (WGS) entry which is preliminary data.</text>
</comment>
<organism evidence="2 3">
    <name type="scientific">Euroglyphus maynei</name>
    <name type="common">Mayne's house dust mite</name>
    <dbReference type="NCBI Taxonomy" id="6958"/>
    <lineage>
        <taxon>Eukaryota</taxon>
        <taxon>Metazoa</taxon>
        <taxon>Ecdysozoa</taxon>
        <taxon>Arthropoda</taxon>
        <taxon>Chelicerata</taxon>
        <taxon>Arachnida</taxon>
        <taxon>Acari</taxon>
        <taxon>Acariformes</taxon>
        <taxon>Sarcoptiformes</taxon>
        <taxon>Astigmata</taxon>
        <taxon>Psoroptidia</taxon>
        <taxon>Analgoidea</taxon>
        <taxon>Pyroglyphidae</taxon>
        <taxon>Pyroglyphinae</taxon>
        <taxon>Euroglyphus</taxon>
    </lineage>
</organism>
<feature type="compositionally biased region" description="Low complexity" evidence="1">
    <location>
        <begin position="72"/>
        <end position="85"/>
    </location>
</feature>
<feature type="compositionally biased region" description="Polar residues" evidence="1">
    <location>
        <begin position="19"/>
        <end position="35"/>
    </location>
</feature>
<name>A0A1Y3B076_EURMA</name>
<feature type="compositionally biased region" description="Low complexity" evidence="1">
    <location>
        <begin position="36"/>
        <end position="62"/>
    </location>
</feature>
<dbReference type="OrthoDB" id="10598398at2759"/>
<protein>
    <submittedName>
        <fullName evidence="2">Uncharacterized protein</fullName>
    </submittedName>
</protein>
<dbReference type="Proteomes" id="UP000194236">
    <property type="component" value="Unassembled WGS sequence"/>
</dbReference>
<evidence type="ECO:0000313" key="3">
    <source>
        <dbReference type="Proteomes" id="UP000194236"/>
    </source>
</evidence>